<keyword evidence="2" id="KW-0547">Nucleotide-binding</keyword>
<evidence type="ECO:0000256" key="5">
    <source>
        <dbReference type="ARBA" id="ARBA00034808"/>
    </source>
</evidence>
<dbReference type="InterPro" id="IPR027417">
    <property type="entry name" value="P-loop_NTPase"/>
</dbReference>
<dbReference type="EMBL" id="CP111016">
    <property type="protein sequence ID" value="WAR05870.1"/>
    <property type="molecule type" value="Genomic_DNA"/>
</dbReference>
<dbReference type="PROSITE" id="PS51192">
    <property type="entry name" value="HELICASE_ATP_BIND_1"/>
    <property type="match status" value="1"/>
</dbReference>
<dbReference type="PANTHER" id="PTHR13710:SF157">
    <property type="entry name" value="DNA HELICASE"/>
    <property type="match status" value="1"/>
</dbReference>
<dbReference type="Proteomes" id="UP001164746">
    <property type="component" value="Chromosome 5"/>
</dbReference>
<reference evidence="8" key="1">
    <citation type="submission" date="2022-11" db="EMBL/GenBank/DDBJ databases">
        <title>Centuries of genome instability and evolution in soft-shell clam transmissible cancer (bioRxiv).</title>
        <authorList>
            <person name="Hart S.F.M."/>
            <person name="Yonemitsu M.A."/>
            <person name="Giersch R.M."/>
            <person name="Beal B.F."/>
            <person name="Arriagada G."/>
            <person name="Davis B.W."/>
            <person name="Ostrander E.A."/>
            <person name="Goff S.P."/>
            <person name="Metzger M.J."/>
        </authorList>
    </citation>
    <scope>NUCLEOTIDE SEQUENCE</scope>
    <source>
        <strain evidence="8">MELC-2E11</strain>
        <tissue evidence="8">Siphon/mantle</tissue>
    </source>
</reference>
<dbReference type="InterPro" id="IPR014001">
    <property type="entry name" value="Helicase_ATP-bd"/>
</dbReference>
<evidence type="ECO:0000313" key="9">
    <source>
        <dbReference type="EMBL" id="WAR13391.1"/>
    </source>
</evidence>
<evidence type="ECO:0000313" key="10">
    <source>
        <dbReference type="Proteomes" id="UP001164746"/>
    </source>
</evidence>
<evidence type="ECO:0000256" key="2">
    <source>
        <dbReference type="ARBA" id="ARBA00022741"/>
    </source>
</evidence>
<dbReference type="PANTHER" id="PTHR13710">
    <property type="entry name" value="DNA HELICASE RECQ FAMILY MEMBER"/>
    <property type="match status" value="1"/>
</dbReference>
<keyword evidence="10" id="KW-1185">Reference proteome</keyword>
<comment type="similarity">
    <text evidence="1">Belongs to the helicase family. RecQ subfamily.</text>
</comment>
<dbReference type="InterPro" id="IPR001650">
    <property type="entry name" value="Helicase_C-like"/>
</dbReference>
<dbReference type="SUPFAM" id="SSF52540">
    <property type="entry name" value="P-loop containing nucleoside triphosphate hydrolases"/>
    <property type="match status" value="1"/>
</dbReference>
<gene>
    <name evidence="8" type="ORF">MAR_021239</name>
    <name evidence="9" type="ORF">MAR_027571</name>
</gene>
<feature type="domain" description="Helicase ATP-binding" evidence="6">
    <location>
        <begin position="36"/>
        <end position="208"/>
    </location>
</feature>
<evidence type="ECO:0000256" key="3">
    <source>
        <dbReference type="ARBA" id="ARBA00022840"/>
    </source>
</evidence>
<keyword evidence="3" id="KW-0067">ATP-binding</keyword>
<comment type="catalytic activity">
    <reaction evidence="4">
        <text>Couples ATP hydrolysis with the unwinding of duplex DNA by translocating in the 3'-5' direction.</text>
        <dbReference type="EC" id="5.6.2.4"/>
    </reaction>
</comment>
<dbReference type="SMART" id="SM00490">
    <property type="entry name" value="HELICc"/>
    <property type="match status" value="1"/>
</dbReference>
<protein>
    <recommendedName>
        <fullName evidence="5">DNA 3'-5' helicase</fullName>
        <ecNumber evidence="5">5.6.2.4</ecNumber>
    </recommendedName>
</protein>
<feature type="domain" description="Helicase C-terminal" evidence="7">
    <location>
        <begin position="237"/>
        <end position="386"/>
    </location>
</feature>
<evidence type="ECO:0000313" key="8">
    <source>
        <dbReference type="EMBL" id="WAR05870.1"/>
    </source>
</evidence>
<dbReference type="Proteomes" id="UP001164746">
    <property type="component" value="Chromosome 8"/>
</dbReference>
<dbReference type="SMART" id="SM00487">
    <property type="entry name" value="DEXDc"/>
    <property type="match status" value="1"/>
</dbReference>
<accession>A0ABY7E746</accession>
<dbReference type="EC" id="5.6.2.4" evidence="5"/>
<evidence type="ECO:0000259" key="6">
    <source>
        <dbReference type="PROSITE" id="PS51192"/>
    </source>
</evidence>
<dbReference type="Pfam" id="PF00271">
    <property type="entry name" value="Helicase_C"/>
    <property type="match status" value="1"/>
</dbReference>
<name>A0ABY7E746_MYAAR</name>
<evidence type="ECO:0000256" key="4">
    <source>
        <dbReference type="ARBA" id="ARBA00034617"/>
    </source>
</evidence>
<dbReference type="Pfam" id="PF00270">
    <property type="entry name" value="DEAD"/>
    <property type="match status" value="1"/>
</dbReference>
<sequence length="458" mass="51139">MNVGAIFKMAIPMAIRKVVGEMEFITALKHNQMEILMEILNGNDCFAILPTGYGKSLPYQMFLPVKRALNPENHDTVLVCCPLISLMEDQVRRVQQFGVTAALRGTDQDANEAIDDGTISVIFASPEALAEEWVRQIKDVSLIVVDECHTISMGGLDVDEEKAFRKYFRFIGTLRSIFPDATVLALSATCTLKMKTQIMSNLNLSGKARVIETSPNRANIKYVVKRTPIAIEETFFWLIDKLCELKKDFPRILIYCNSIKDVCQLFNYVVTETNLMDQNVVEMYHSETPQEKKEHIVQNLGLDSQMKVVIATTALGLGVDVKNCHGVILFGPPKDVVDLLQESGRCGRNDEPSVCVIFCNRYQLNHISKEVKEVIGSVECRRRCLLKNFTSEEVVSDPAHMCCDLCVSHCNCGSCTPHPIEVLVGTFSAKAEDALVSSDSDTISYEYESDVSFDGGFE</sequence>
<dbReference type="PROSITE" id="PS51194">
    <property type="entry name" value="HELICASE_CTER"/>
    <property type="match status" value="1"/>
</dbReference>
<dbReference type="Gene3D" id="3.40.50.300">
    <property type="entry name" value="P-loop containing nucleotide triphosphate hydrolases"/>
    <property type="match status" value="2"/>
</dbReference>
<dbReference type="EMBL" id="CP111019">
    <property type="protein sequence ID" value="WAR13391.1"/>
    <property type="molecule type" value="Genomic_DNA"/>
</dbReference>
<dbReference type="InterPro" id="IPR011545">
    <property type="entry name" value="DEAD/DEAH_box_helicase_dom"/>
</dbReference>
<organism evidence="8 10">
    <name type="scientific">Mya arenaria</name>
    <name type="common">Soft-shell clam</name>
    <dbReference type="NCBI Taxonomy" id="6604"/>
    <lineage>
        <taxon>Eukaryota</taxon>
        <taxon>Metazoa</taxon>
        <taxon>Spiralia</taxon>
        <taxon>Lophotrochozoa</taxon>
        <taxon>Mollusca</taxon>
        <taxon>Bivalvia</taxon>
        <taxon>Autobranchia</taxon>
        <taxon>Heteroconchia</taxon>
        <taxon>Euheterodonta</taxon>
        <taxon>Imparidentia</taxon>
        <taxon>Neoheterodontei</taxon>
        <taxon>Myida</taxon>
        <taxon>Myoidea</taxon>
        <taxon>Myidae</taxon>
        <taxon>Mya</taxon>
    </lineage>
</organism>
<evidence type="ECO:0000259" key="7">
    <source>
        <dbReference type="PROSITE" id="PS51194"/>
    </source>
</evidence>
<proteinExistence type="inferred from homology"/>
<evidence type="ECO:0000256" key="1">
    <source>
        <dbReference type="ARBA" id="ARBA00005446"/>
    </source>
</evidence>